<evidence type="ECO:0000259" key="5">
    <source>
        <dbReference type="Pfam" id="PF02650"/>
    </source>
</evidence>
<sequence length="315" mass="35944">MSFSSDVRNELARIIPEKECCRKAELAALLAISGDLVGGEDGRRVLRVQADNAATARKIITLLKENYQVPSTVKALEQKRFKRKRIYEVNVLLDGEDEALNKELEEILLLREKETTSVLNRSLLGRTCCKRAYLRGIFLSRGSINRPEGEYHLELLLNDSRMALAVQKMLDKFALEPGLVERKNYLVVYLKESEKIVDFLRVVEASRALLNFENVRIIKSVRNNVNRQVNCETANLSKTIDASLRQIELIRRLLEEQGLEILPGNLRDLAEMRMSYSDASLKELGALLNPPLSKSGVAYRMRKLEETIKEILQED</sequence>
<evidence type="ECO:0000259" key="7">
    <source>
        <dbReference type="Pfam" id="PF14527"/>
    </source>
</evidence>
<dbReference type="HAMAP" id="MF_01420">
    <property type="entry name" value="HTH_type_WhiA"/>
    <property type="match status" value="1"/>
</dbReference>
<gene>
    <name evidence="4 8" type="primary">whiA</name>
    <name evidence="8" type="ORF">DDZ44_05595</name>
</gene>
<name>A0A354YVK0_9FIRM</name>
<evidence type="ECO:0000256" key="3">
    <source>
        <dbReference type="ARBA" id="ARBA00023306"/>
    </source>
</evidence>
<feature type="domain" description="Sporulation regulator WhiA C-terminal" evidence="5">
    <location>
        <begin position="225"/>
        <end position="306"/>
    </location>
</feature>
<dbReference type="GO" id="GO:0043937">
    <property type="term" value="P:regulation of sporulation"/>
    <property type="evidence" value="ECO:0007669"/>
    <property type="project" value="InterPro"/>
</dbReference>
<dbReference type="GO" id="GO:0051301">
    <property type="term" value="P:cell division"/>
    <property type="evidence" value="ECO:0007669"/>
    <property type="project" value="UniProtKB-UniRule"/>
</dbReference>
<organism evidence="8 9">
    <name type="scientific">Syntrophomonas wolfei</name>
    <dbReference type="NCBI Taxonomy" id="863"/>
    <lineage>
        <taxon>Bacteria</taxon>
        <taxon>Bacillati</taxon>
        <taxon>Bacillota</taxon>
        <taxon>Clostridia</taxon>
        <taxon>Eubacteriales</taxon>
        <taxon>Syntrophomonadaceae</taxon>
        <taxon>Syntrophomonas</taxon>
    </lineage>
</organism>
<dbReference type="AlphaFoldDB" id="A0A354YVK0"/>
<dbReference type="GO" id="GO:0003677">
    <property type="term" value="F:DNA binding"/>
    <property type="evidence" value="ECO:0007669"/>
    <property type="project" value="UniProtKB-UniRule"/>
</dbReference>
<dbReference type="Gene3D" id="3.10.28.10">
    <property type="entry name" value="Homing endonucleases"/>
    <property type="match status" value="1"/>
</dbReference>
<dbReference type="InterPro" id="IPR039518">
    <property type="entry name" value="WhiA_LAGLIDADG_dom"/>
</dbReference>
<comment type="similarity">
    <text evidence="4">Belongs to the WhiA family.</text>
</comment>
<dbReference type="RefSeq" id="WP_061212710.1">
    <property type="nucleotide sequence ID" value="NZ_DCDX01000087.1"/>
</dbReference>
<dbReference type="PANTHER" id="PTHR37307">
    <property type="entry name" value="CELL DIVISION PROTEIN WHIA-RELATED"/>
    <property type="match status" value="1"/>
</dbReference>
<dbReference type="Pfam" id="PF14527">
    <property type="entry name" value="LAGLIDADG_WhiA"/>
    <property type="match status" value="1"/>
</dbReference>
<dbReference type="InterPro" id="IPR018478">
    <property type="entry name" value="Sporu_reg_WhiA_N_dom"/>
</dbReference>
<dbReference type="Proteomes" id="UP000263273">
    <property type="component" value="Unassembled WGS sequence"/>
</dbReference>
<dbReference type="InterPro" id="IPR003802">
    <property type="entry name" value="Sporulation_regulator_WhiA"/>
</dbReference>
<comment type="caution">
    <text evidence="8">The sequence shown here is derived from an EMBL/GenBank/DDBJ whole genome shotgun (WGS) entry which is preliminary data.</text>
</comment>
<keyword evidence="1 4" id="KW-0132">Cell division</keyword>
<evidence type="ECO:0000256" key="2">
    <source>
        <dbReference type="ARBA" id="ARBA00023125"/>
    </source>
</evidence>
<evidence type="ECO:0000256" key="1">
    <source>
        <dbReference type="ARBA" id="ARBA00022618"/>
    </source>
</evidence>
<feature type="domain" description="WhiA LAGLIDADG-like" evidence="7">
    <location>
        <begin position="131"/>
        <end position="222"/>
    </location>
</feature>
<evidence type="ECO:0000259" key="6">
    <source>
        <dbReference type="Pfam" id="PF10298"/>
    </source>
</evidence>
<keyword evidence="2 4" id="KW-0238">DNA-binding</keyword>
<evidence type="ECO:0000313" key="8">
    <source>
        <dbReference type="EMBL" id="HBK53388.1"/>
    </source>
</evidence>
<reference evidence="8 9" key="1">
    <citation type="journal article" date="2018" name="Nat. Biotechnol.">
        <title>A standardized bacterial taxonomy based on genome phylogeny substantially revises the tree of life.</title>
        <authorList>
            <person name="Parks D.H."/>
            <person name="Chuvochina M."/>
            <person name="Waite D.W."/>
            <person name="Rinke C."/>
            <person name="Skarshewski A."/>
            <person name="Chaumeil P.A."/>
            <person name="Hugenholtz P."/>
        </authorList>
    </citation>
    <scope>NUCLEOTIDE SEQUENCE [LARGE SCALE GENOMIC DNA]</scope>
    <source>
        <strain evidence="8">UBA10948</strain>
    </source>
</reference>
<accession>A0A354YVK0</accession>
<proteinExistence type="inferred from homology"/>
<dbReference type="PANTHER" id="PTHR37307:SF1">
    <property type="entry name" value="CELL DIVISION PROTEIN WHIA-RELATED"/>
    <property type="match status" value="1"/>
</dbReference>
<evidence type="ECO:0000313" key="9">
    <source>
        <dbReference type="Proteomes" id="UP000263273"/>
    </source>
</evidence>
<protein>
    <recommendedName>
        <fullName evidence="4">Probable cell division protein WhiA</fullName>
    </recommendedName>
</protein>
<dbReference type="EMBL" id="DNZF01000121">
    <property type="protein sequence ID" value="HBK53388.1"/>
    <property type="molecule type" value="Genomic_DNA"/>
</dbReference>
<dbReference type="STRING" id="378794.GCA_001570625_00122"/>
<dbReference type="InterPro" id="IPR027434">
    <property type="entry name" value="Homing_endonucl"/>
</dbReference>
<dbReference type="InterPro" id="IPR023054">
    <property type="entry name" value="Sporulation_regulator_WhiA_C"/>
</dbReference>
<dbReference type="Pfam" id="PF02650">
    <property type="entry name" value="HTH_WhiA"/>
    <property type="match status" value="1"/>
</dbReference>
<keyword evidence="3 4" id="KW-0131">Cell cycle</keyword>
<comment type="function">
    <text evidence="4">Involved in cell division and chromosome segregation.</text>
</comment>
<dbReference type="SUPFAM" id="SSF55608">
    <property type="entry name" value="Homing endonucleases"/>
    <property type="match status" value="1"/>
</dbReference>
<dbReference type="NCBIfam" id="TIGR00647">
    <property type="entry name" value="DNA_bind_WhiA"/>
    <property type="match status" value="1"/>
</dbReference>
<feature type="domain" description="Sporulation transcription regulator WhiA N-terminal" evidence="6">
    <location>
        <begin position="19"/>
        <end position="102"/>
    </location>
</feature>
<evidence type="ECO:0000256" key="4">
    <source>
        <dbReference type="HAMAP-Rule" id="MF_01420"/>
    </source>
</evidence>
<dbReference type="Pfam" id="PF10298">
    <property type="entry name" value="WhiA_N"/>
    <property type="match status" value="1"/>
</dbReference>